<evidence type="ECO:0000313" key="6">
    <source>
        <dbReference type="Proteomes" id="UP000753908"/>
    </source>
</evidence>
<keyword evidence="1" id="KW-0805">Transcription regulation</keyword>
<evidence type="ECO:0000256" key="3">
    <source>
        <dbReference type="ARBA" id="ARBA00023163"/>
    </source>
</evidence>
<gene>
    <name evidence="5" type="ORF">KME25_23610</name>
</gene>
<name>A0A951PNU9_9CYAN</name>
<organism evidence="5 6">
    <name type="scientific">Symplocastrum torsivum CPER-KK1</name>
    <dbReference type="NCBI Taxonomy" id="450513"/>
    <lineage>
        <taxon>Bacteria</taxon>
        <taxon>Bacillati</taxon>
        <taxon>Cyanobacteriota</taxon>
        <taxon>Cyanophyceae</taxon>
        <taxon>Oscillatoriophycideae</taxon>
        <taxon>Oscillatoriales</taxon>
        <taxon>Microcoleaceae</taxon>
        <taxon>Symplocastrum</taxon>
    </lineage>
</organism>
<dbReference type="SMART" id="SM00065">
    <property type="entry name" value="GAF"/>
    <property type="match status" value="1"/>
</dbReference>
<dbReference type="Proteomes" id="UP000753908">
    <property type="component" value="Unassembled WGS sequence"/>
</dbReference>
<protein>
    <submittedName>
        <fullName evidence="5">GAF domain-containing protein</fullName>
    </submittedName>
</protein>
<dbReference type="Pfam" id="PF00196">
    <property type="entry name" value="GerE"/>
    <property type="match status" value="1"/>
</dbReference>
<dbReference type="Gene3D" id="1.10.10.10">
    <property type="entry name" value="Winged helix-like DNA-binding domain superfamily/Winged helix DNA-binding domain"/>
    <property type="match status" value="1"/>
</dbReference>
<evidence type="ECO:0000259" key="4">
    <source>
        <dbReference type="PROSITE" id="PS50043"/>
    </source>
</evidence>
<dbReference type="InterPro" id="IPR003018">
    <property type="entry name" value="GAF"/>
</dbReference>
<evidence type="ECO:0000313" key="5">
    <source>
        <dbReference type="EMBL" id="MBW4547400.1"/>
    </source>
</evidence>
<keyword evidence="2" id="KW-0238">DNA-binding</keyword>
<dbReference type="GO" id="GO:0003677">
    <property type="term" value="F:DNA binding"/>
    <property type="evidence" value="ECO:0007669"/>
    <property type="project" value="UniProtKB-KW"/>
</dbReference>
<keyword evidence="3" id="KW-0804">Transcription</keyword>
<dbReference type="InterPro" id="IPR016032">
    <property type="entry name" value="Sig_transdc_resp-reg_C-effctor"/>
</dbReference>
<accession>A0A951PNU9</accession>
<reference evidence="5" key="2">
    <citation type="journal article" date="2022" name="Microbiol. Resour. Announc.">
        <title>Metagenome Sequencing to Explore Phylogenomics of Terrestrial Cyanobacteria.</title>
        <authorList>
            <person name="Ward R.D."/>
            <person name="Stajich J.E."/>
            <person name="Johansen J.R."/>
            <person name="Huntemann M."/>
            <person name="Clum A."/>
            <person name="Foster B."/>
            <person name="Foster B."/>
            <person name="Roux S."/>
            <person name="Palaniappan K."/>
            <person name="Varghese N."/>
            <person name="Mukherjee S."/>
            <person name="Reddy T.B.K."/>
            <person name="Daum C."/>
            <person name="Copeland A."/>
            <person name="Chen I.A."/>
            <person name="Ivanova N.N."/>
            <person name="Kyrpides N.C."/>
            <person name="Shapiro N."/>
            <person name="Eloe-Fadrosh E.A."/>
            <person name="Pietrasiak N."/>
        </authorList>
    </citation>
    <scope>NUCLEOTIDE SEQUENCE</scope>
    <source>
        <strain evidence="5">CPER-KK1</strain>
    </source>
</reference>
<dbReference type="InterPro" id="IPR036388">
    <property type="entry name" value="WH-like_DNA-bd_sf"/>
</dbReference>
<dbReference type="InterPro" id="IPR000792">
    <property type="entry name" value="Tscrpt_reg_LuxR_C"/>
</dbReference>
<dbReference type="CDD" id="cd06170">
    <property type="entry name" value="LuxR_C_like"/>
    <property type="match status" value="1"/>
</dbReference>
<dbReference type="EMBL" id="JAHHIF010000040">
    <property type="protein sequence ID" value="MBW4547400.1"/>
    <property type="molecule type" value="Genomic_DNA"/>
</dbReference>
<dbReference type="SMART" id="SM00421">
    <property type="entry name" value="HTH_LUXR"/>
    <property type="match status" value="1"/>
</dbReference>
<dbReference type="SUPFAM" id="SSF46894">
    <property type="entry name" value="C-terminal effector domain of the bipartite response regulators"/>
    <property type="match status" value="1"/>
</dbReference>
<dbReference type="SUPFAM" id="SSF55781">
    <property type="entry name" value="GAF domain-like"/>
    <property type="match status" value="1"/>
</dbReference>
<sequence length="244" mass="27152">MTTLQSLFHHLAIASTEYELRSVFLDTAGELFQAQAWGFTLLDQDFQIVETDKRGLPDSFVDCYNEVGIPKDPVMSSVIERHAPVHNHLVLSPENWKRSAIYQHVALRYGIEHIMMGPLVGGGHLVGKVYLMRNSKTMPFSTEDVSRLSALCTHLSVCLATLRASATTPDSGLVKCLTPRELQIADLVAQGKRTAEISTTLGITQNSVKQALKRMFLKLDVSTRAEMVAQLQWVPSSQRVGLFR</sequence>
<dbReference type="InterPro" id="IPR029016">
    <property type="entry name" value="GAF-like_dom_sf"/>
</dbReference>
<evidence type="ECO:0000256" key="2">
    <source>
        <dbReference type="ARBA" id="ARBA00023125"/>
    </source>
</evidence>
<proteinExistence type="predicted"/>
<dbReference type="PRINTS" id="PR00038">
    <property type="entry name" value="HTHLUXR"/>
</dbReference>
<dbReference type="PANTHER" id="PTHR44688">
    <property type="entry name" value="DNA-BINDING TRANSCRIPTIONAL ACTIVATOR DEVR_DOSR"/>
    <property type="match status" value="1"/>
</dbReference>
<reference evidence="5" key="1">
    <citation type="submission" date="2021-05" db="EMBL/GenBank/DDBJ databases">
        <authorList>
            <person name="Pietrasiak N."/>
            <person name="Ward R."/>
            <person name="Stajich J.E."/>
            <person name="Kurbessoian T."/>
        </authorList>
    </citation>
    <scope>NUCLEOTIDE SEQUENCE</scope>
    <source>
        <strain evidence="5">CPER-KK1</strain>
    </source>
</reference>
<dbReference type="GO" id="GO:0006355">
    <property type="term" value="P:regulation of DNA-templated transcription"/>
    <property type="evidence" value="ECO:0007669"/>
    <property type="project" value="InterPro"/>
</dbReference>
<dbReference type="PANTHER" id="PTHR44688:SF16">
    <property type="entry name" value="DNA-BINDING TRANSCRIPTIONAL ACTIVATOR DEVR_DOSR"/>
    <property type="match status" value="1"/>
</dbReference>
<dbReference type="PROSITE" id="PS00622">
    <property type="entry name" value="HTH_LUXR_1"/>
    <property type="match status" value="1"/>
</dbReference>
<feature type="domain" description="HTH luxR-type" evidence="4">
    <location>
        <begin position="170"/>
        <end position="233"/>
    </location>
</feature>
<evidence type="ECO:0000256" key="1">
    <source>
        <dbReference type="ARBA" id="ARBA00023015"/>
    </source>
</evidence>
<dbReference type="AlphaFoldDB" id="A0A951PNU9"/>
<dbReference type="PROSITE" id="PS50043">
    <property type="entry name" value="HTH_LUXR_2"/>
    <property type="match status" value="1"/>
</dbReference>
<comment type="caution">
    <text evidence="5">The sequence shown here is derived from an EMBL/GenBank/DDBJ whole genome shotgun (WGS) entry which is preliminary data.</text>
</comment>
<dbReference type="Pfam" id="PF01590">
    <property type="entry name" value="GAF"/>
    <property type="match status" value="1"/>
</dbReference>
<dbReference type="Gene3D" id="3.30.450.40">
    <property type="match status" value="1"/>
</dbReference>